<reference evidence="3 6" key="2">
    <citation type="submission" date="2020-04" db="EMBL/GenBank/DDBJ databases">
        <title>MicrobeNet Type strains.</title>
        <authorList>
            <person name="Nicholson A.C."/>
        </authorList>
    </citation>
    <scope>NUCLEOTIDE SEQUENCE [LARGE SCALE GENOMIC DNA]</scope>
    <source>
        <strain evidence="3 6">CCUG 33494</strain>
    </source>
</reference>
<keyword evidence="2" id="KW-0175">Coiled coil</keyword>
<comment type="similarity">
    <text evidence="1">Belongs to the TelA family.</text>
</comment>
<dbReference type="EMBL" id="JAAXPM010000012">
    <property type="protein sequence ID" value="NKY67499.1"/>
    <property type="molecule type" value="Genomic_DNA"/>
</dbReference>
<protein>
    <submittedName>
        <fullName evidence="4">Toxic anion resistance protein (TelA)</fullName>
    </submittedName>
</protein>
<evidence type="ECO:0000313" key="6">
    <source>
        <dbReference type="Proteomes" id="UP000585749"/>
    </source>
</evidence>
<dbReference type="InterPro" id="IPR008863">
    <property type="entry name" value="Toxic_anion-R_TelA"/>
</dbReference>
<dbReference type="OrthoDB" id="9768858at2"/>
<feature type="coiled-coil region" evidence="2">
    <location>
        <begin position="303"/>
        <end position="330"/>
    </location>
</feature>
<dbReference type="PANTHER" id="PTHR38432:SF1">
    <property type="entry name" value="TELA-LIKE PROTEIN SAOUHSC_01408"/>
    <property type="match status" value="1"/>
</dbReference>
<gene>
    <name evidence="4" type="ORF">GA0061075_11317</name>
    <name evidence="3" type="ORF">HF960_07500</name>
</gene>
<dbReference type="PANTHER" id="PTHR38432">
    <property type="entry name" value="TELA-LIKE PROTEIN SAOUHSC_01408"/>
    <property type="match status" value="1"/>
</dbReference>
<comment type="caution">
    <text evidence="3">The sequence shown here is derived from an EMBL/GenBank/DDBJ whole genome shotgun (WGS) entry which is preliminary data.</text>
</comment>
<reference evidence="4 5" key="1">
    <citation type="submission" date="2016-08" db="EMBL/GenBank/DDBJ databases">
        <authorList>
            <person name="Varghese N."/>
            <person name="Submissions Spin"/>
        </authorList>
    </citation>
    <scope>NUCLEOTIDE SEQUENCE [LARGE SCALE GENOMIC DNA]</scope>
    <source>
        <strain evidence="4 5">R-53116</strain>
    </source>
</reference>
<evidence type="ECO:0000313" key="4">
    <source>
        <dbReference type="EMBL" id="SCC05702.1"/>
    </source>
</evidence>
<evidence type="ECO:0000256" key="2">
    <source>
        <dbReference type="SAM" id="Coils"/>
    </source>
</evidence>
<keyword evidence="5" id="KW-1185">Reference proteome</keyword>
<dbReference type="Pfam" id="PF05816">
    <property type="entry name" value="TelA"/>
    <property type="match status" value="1"/>
</dbReference>
<evidence type="ECO:0000313" key="5">
    <source>
        <dbReference type="Proteomes" id="UP000182448"/>
    </source>
</evidence>
<sequence>MLDKHTLPISDEVTNYKKLTPKERVKALQLAQSLDANDNKSILIYGVATQKNLLDFYQKILMASHTKDIRYGISDALNTLKPVLDQVDSNQLMPIQQSFLAHVFNNMQTTVDALIARYQQIGADVSEIVNQLDACQQELINENNWLNSVYQKNELFSKRISIYQAGAAMKLTDIEKRELPTAIKVTEVTQIQHLDQFKQLLLARIKNLYLTSRIIADQSIQIQTLKSNNQNLIDQISIDFYTVLASWQNQFILTLTLFGQKQEGYRHKKNGSLQATENAENVKQLQQVQQHLIAITTAVTLDQRNNHKKIEVLEQKIQNLNEQLNQLVDYAMNQE</sequence>
<organism evidence="3 6">
    <name type="scientific">Weissella hellenica</name>
    <dbReference type="NCBI Taxonomy" id="46256"/>
    <lineage>
        <taxon>Bacteria</taxon>
        <taxon>Bacillati</taxon>
        <taxon>Bacillota</taxon>
        <taxon>Bacilli</taxon>
        <taxon>Lactobacillales</taxon>
        <taxon>Lactobacillaceae</taxon>
        <taxon>Weissella</taxon>
    </lineage>
</organism>
<evidence type="ECO:0000313" key="3">
    <source>
        <dbReference type="EMBL" id="NKY67499.1"/>
    </source>
</evidence>
<dbReference type="EMBL" id="FMAW01000013">
    <property type="protein sequence ID" value="SCC05702.1"/>
    <property type="molecule type" value="Genomic_DNA"/>
</dbReference>
<accession>A0A4Y4G4G8</accession>
<evidence type="ECO:0000256" key="1">
    <source>
        <dbReference type="ARBA" id="ARBA00005541"/>
    </source>
</evidence>
<name>A0A4Y4G4G8_WEIHE</name>
<dbReference type="AlphaFoldDB" id="A0A4Y4G4G8"/>
<dbReference type="Proteomes" id="UP000585749">
    <property type="component" value="Unassembled WGS sequence"/>
</dbReference>
<dbReference type="RefSeq" id="WP_074427796.1">
    <property type="nucleotide sequence ID" value="NZ_BJEG01000013.1"/>
</dbReference>
<proteinExistence type="inferred from homology"/>
<dbReference type="Proteomes" id="UP000182448">
    <property type="component" value="Unassembled WGS sequence"/>
</dbReference>